<dbReference type="HOGENOM" id="CLU_042941_8_3_1"/>
<proteinExistence type="inferred from homology"/>
<dbReference type="Proteomes" id="UP000027073">
    <property type="component" value="Unassembled WGS sequence"/>
</dbReference>
<dbReference type="AlphaFoldDB" id="A0A067P624"/>
<protein>
    <submittedName>
        <fullName evidence="4">Uncharacterized protein</fullName>
    </submittedName>
</protein>
<dbReference type="PANTHER" id="PTHR33365">
    <property type="entry name" value="YALI0B05434P"/>
    <property type="match status" value="1"/>
</dbReference>
<dbReference type="EMBL" id="KL198005">
    <property type="protein sequence ID" value="KDQ31837.1"/>
    <property type="molecule type" value="Genomic_DNA"/>
</dbReference>
<feature type="non-terminal residue" evidence="4">
    <location>
        <position position="144"/>
    </location>
</feature>
<dbReference type="Pfam" id="PF11807">
    <property type="entry name" value="UstYa"/>
    <property type="match status" value="1"/>
</dbReference>
<evidence type="ECO:0000256" key="3">
    <source>
        <dbReference type="ARBA" id="ARBA00035112"/>
    </source>
</evidence>
<sequence length="144" mass="16533">LSFSVPFGEESVAMRVATGSRYGLEPDANEEWDRILPKHGHLVHIASTPTATPEPYTVTLLHQLKCLQIVREQYLSQPTNPITSRTRHCMNYLRQTLYCRLNMGLESVEDAEGRAARDYDAVCRDWTKLYDEADRNQVAFSSWK</sequence>
<gene>
    <name evidence="4" type="ORF">PLEOSDRAFT_1025508</name>
</gene>
<dbReference type="VEuPathDB" id="FungiDB:PLEOSDRAFT_1025508"/>
<dbReference type="STRING" id="1137138.A0A067P624"/>
<evidence type="ECO:0000256" key="2">
    <source>
        <dbReference type="ARBA" id="ARBA00023002"/>
    </source>
</evidence>
<evidence type="ECO:0000256" key="1">
    <source>
        <dbReference type="ARBA" id="ARBA00004685"/>
    </source>
</evidence>
<name>A0A067P624_PLEO1</name>
<feature type="non-terminal residue" evidence="4">
    <location>
        <position position="1"/>
    </location>
</feature>
<comment type="similarity">
    <text evidence="3">Belongs to the ustYa family.</text>
</comment>
<dbReference type="InterPro" id="IPR021765">
    <property type="entry name" value="UstYa-like"/>
</dbReference>
<dbReference type="InParanoid" id="A0A067P624"/>
<accession>A0A067P624</accession>
<evidence type="ECO:0000313" key="5">
    <source>
        <dbReference type="Proteomes" id="UP000027073"/>
    </source>
</evidence>
<dbReference type="GO" id="GO:0043386">
    <property type="term" value="P:mycotoxin biosynthetic process"/>
    <property type="evidence" value="ECO:0007669"/>
    <property type="project" value="InterPro"/>
</dbReference>
<keyword evidence="2" id="KW-0560">Oxidoreductase</keyword>
<reference evidence="5" key="1">
    <citation type="journal article" date="2014" name="Proc. Natl. Acad. Sci. U.S.A.">
        <title>Extensive sampling of basidiomycete genomes demonstrates inadequacy of the white-rot/brown-rot paradigm for wood decay fungi.</title>
        <authorList>
            <person name="Riley R."/>
            <person name="Salamov A.A."/>
            <person name="Brown D.W."/>
            <person name="Nagy L.G."/>
            <person name="Floudas D."/>
            <person name="Held B.W."/>
            <person name="Levasseur A."/>
            <person name="Lombard V."/>
            <person name="Morin E."/>
            <person name="Otillar R."/>
            <person name="Lindquist E.A."/>
            <person name="Sun H."/>
            <person name="LaButti K.M."/>
            <person name="Schmutz J."/>
            <person name="Jabbour D."/>
            <person name="Luo H."/>
            <person name="Baker S.E."/>
            <person name="Pisabarro A.G."/>
            <person name="Walton J.D."/>
            <person name="Blanchette R.A."/>
            <person name="Henrissat B."/>
            <person name="Martin F."/>
            <person name="Cullen D."/>
            <person name="Hibbett D.S."/>
            <person name="Grigoriev I.V."/>
        </authorList>
    </citation>
    <scope>NUCLEOTIDE SEQUENCE [LARGE SCALE GENOMIC DNA]</scope>
    <source>
        <strain evidence="5">PC15</strain>
    </source>
</reference>
<dbReference type="PANTHER" id="PTHR33365:SF11">
    <property type="entry name" value="TAT PATHWAY SIGNAL SEQUENCE"/>
    <property type="match status" value="1"/>
</dbReference>
<organism evidence="4 5">
    <name type="scientific">Pleurotus ostreatus (strain PC15)</name>
    <name type="common">Oyster mushroom</name>
    <dbReference type="NCBI Taxonomy" id="1137138"/>
    <lineage>
        <taxon>Eukaryota</taxon>
        <taxon>Fungi</taxon>
        <taxon>Dikarya</taxon>
        <taxon>Basidiomycota</taxon>
        <taxon>Agaricomycotina</taxon>
        <taxon>Agaricomycetes</taxon>
        <taxon>Agaricomycetidae</taxon>
        <taxon>Agaricales</taxon>
        <taxon>Pleurotineae</taxon>
        <taxon>Pleurotaceae</taxon>
        <taxon>Pleurotus</taxon>
    </lineage>
</organism>
<dbReference type="OrthoDB" id="3687641at2759"/>
<comment type="pathway">
    <text evidence="1">Mycotoxin biosynthesis.</text>
</comment>
<evidence type="ECO:0000313" key="4">
    <source>
        <dbReference type="EMBL" id="KDQ31837.1"/>
    </source>
</evidence>
<dbReference type="GO" id="GO:0016491">
    <property type="term" value="F:oxidoreductase activity"/>
    <property type="evidence" value="ECO:0007669"/>
    <property type="project" value="UniProtKB-KW"/>
</dbReference>